<dbReference type="OrthoDB" id="7619266at2"/>
<evidence type="ECO:0000313" key="1">
    <source>
        <dbReference type="EMBL" id="RDJ22117.1"/>
    </source>
</evidence>
<accession>A0A370L1X5</accession>
<dbReference type="InterPro" id="IPR036513">
    <property type="entry name" value="STAS_dom_sf"/>
</dbReference>
<dbReference type="SUPFAM" id="SSF52091">
    <property type="entry name" value="SpoIIaa-like"/>
    <property type="match status" value="1"/>
</dbReference>
<comment type="caution">
    <text evidence="1">The sequence shown here is derived from an EMBL/GenBank/DDBJ whole genome shotgun (WGS) entry which is preliminary data.</text>
</comment>
<name>A0A370L1X5_9HYPH</name>
<dbReference type="Pfam" id="PF11964">
    <property type="entry name" value="SpoIIAA-like"/>
    <property type="match status" value="1"/>
</dbReference>
<dbReference type="AlphaFoldDB" id="A0A370L1X5"/>
<dbReference type="InterPro" id="IPR038396">
    <property type="entry name" value="SpoIIAA-like_sf"/>
</dbReference>
<organism evidence="1 2">
    <name type="scientific">Bosea caraganae</name>
    <dbReference type="NCBI Taxonomy" id="2763117"/>
    <lineage>
        <taxon>Bacteria</taxon>
        <taxon>Pseudomonadati</taxon>
        <taxon>Pseudomonadota</taxon>
        <taxon>Alphaproteobacteria</taxon>
        <taxon>Hyphomicrobiales</taxon>
        <taxon>Boseaceae</taxon>
        <taxon>Bosea</taxon>
    </lineage>
</organism>
<dbReference type="InterPro" id="IPR021866">
    <property type="entry name" value="SpoIIAA-like"/>
</dbReference>
<reference evidence="2" key="1">
    <citation type="submission" date="2018-07" db="EMBL/GenBank/DDBJ databases">
        <authorList>
            <person name="Safronova V.I."/>
            <person name="Chirak E.R."/>
            <person name="Sazanova A.L."/>
        </authorList>
    </citation>
    <scope>NUCLEOTIDE SEQUENCE [LARGE SCALE GENOMIC DNA]</scope>
    <source>
        <strain evidence="2">RCAM04685</strain>
    </source>
</reference>
<evidence type="ECO:0000313" key="2">
    <source>
        <dbReference type="Proteomes" id="UP000255207"/>
    </source>
</evidence>
<dbReference type="Proteomes" id="UP000255207">
    <property type="component" value="Unassembled WGS sequence"/>
</dbReference>
<keyword evidence="2" id="KW-1185">Reference proteome</keyword>
<gene>
    <name evidence="1" type="ORF">DWE98_19645</name>
</gene>
<dbReference type="Gene3D" id="3.40.50.10600">
    <property type="entry name" value="SpoIIaa-like domains"/>
    <property type="match status" value="1"/>
</dbReference>
<dbReference type="EMBL" id="QQTP01000011">
    <property type="protein sequence ID" value="RDJ22117.1"/>
    <property type="molecule type" value="Genomic_DNA"/>
</dbReference>
<protein>
    <submittedName>
        <fullName evidence="1">STAS/SEC14 domain-containing protein</fullName>
    </submittedName>
</protein>
<sequence>MFEILAAPDHVAAYRLSGTLTPEDYDGIIADIEARLQRHEKIGVLADLTGFHDITFRATAKDLRYSFSKLSELKRFPREAIISNKGWIATLASIASPLVPYVEIKAFKPEEFEAALIWAADIEGGPNA</sequence>
<proteinExistence type="predicted"/>
<dbReference type="RefSeq" id="WP_114830996.1">
    <property type="nucleotide sequence ID" value="NZ_QQTO01000034.1"/>
</dbReference>